<evidence type="ECO:0000256" key="1">
    <source>
        <dbReference type="SAM" id="MobiDB-lite"/>
    </source>
</evidence>
<evidence type="ECO:0000313" key="4">
    <source>
        <dbReference type="EMBL" id="BCJ27394.1"/>
    </source>
</evidence>
<dbReference type="CDD" id="cd00161">
    <property type="entry name" value="beta-trefoil_Ricin-like"/>
    <property type="match status" value="1"/>
</dbReference>
<feature type="region of interest" description="Disordered" evidence="1">
    <location>
        <begin position="292"/>
        <end position="333"/>
    </location>
</feature>
<dbReference type="Pfam" id="PF14200">
    <property type="entry name" value="RicinB_lectin_2"/>
    <property type="match status" value="1"/>
</dbReference>
<evidence type="ECO:0000256" key="2">
    <source>
        <dbReference type="SAM" id="SignalP"/>
    </source>
</evidence>
<dbReference type="InterPro" id="IPR000772">
    <property type="entry name" value="Ricin_B_lectin"/>
</dbReference>
<dbReference type="RefSeq" id="WP_244843775.1">
    <property type="nucleotide sequence ID" value="NZ_AP023354.1"/>
</dbReference>
<keyword evidence="5" id="KW-1185">Reference proteome</keyword>
<feature type="region of interest" description="Disordered" evidence="1">
    <location>
        <begin position="575"/>
        <end position="598"/>
    </location>
</feature>
<dbReference type="Proteomes" id="UP000680750">
    <property type="component" value="Chromosome"/>
</dbReference>
<evidence type="ECO:0000313" key="5">
    <source>
        <dbReference type="Proteomes" id="UP000680750"/>
    </source>
</evidence>
<dbReference type="EMBL" id="AP023354">
    <property type="protein sequence ID" value="BCJ27394.1"/>
    <property type="molecule type" value="Genomic_DNA"/>
</dbReference>
<dbReference type="InterPro" id="IPR006311">
    <property type="entry name" value="TAT_signal"/>
</dbReference>
<proteinExistence type="predicted"/>
<accession>A0A810KWE9</accession>
<feature type="signal peptide" evidence="2">
    <location>
        <begin position="1"/>
        <end position="27"/>
    </location>
</feature>
<gene>
    <name evidence="4" type="ORF">Asera_15020</name>
</gene>
<evidence type="ECO:0000259" key="3">
    <source>
        <dbReference type="Pfam" id="PF14200"/>
    </source>
</evidence>
<protein>
    <recommendedName>
        <fullName evidence="3">Ricin B lectin domain-containing protein</fullName>
    </recommendedName>
</protein>
<dbReference type="SUPFAM" id="SSF50370">
    <property type="entry name" value="Ricin B-like lectins"/>
    <property type="match status" value="1"/>
</dbReference>
<name>A0A810KWE9_9ACTN</name>
<organism evidence="4 5">
    <name type="scientific">Actinocatenispora sera</name>
    <dbReference type="NCBI Taxonomy" id="390989"/>
    <lineage>
        <taxon>Bacteria</taxon>
        <taxon>Bacillati</taxon>
        <taxon>Actinomycetota</taxon>
        <taxon>Actinomycetes</taxon>
        <taxon>Micromonosporales</taxon>
        <taxon>Micromonosporaceae</taxon>
        <taxon>Actinocatenispora</taxon>
    </lineage>
</organism>
<dbReference type="KEGG" id="aser:Asera_15020"/>
<dbReference type="InterPro" id="IPR035992">
    <property type="entry name" value="Ricin_B-like_lectins"/>
</dbReference>
<feature type="domain" description="Ricin B lectin" evidence="3">
    <location>
        <begin position="499"/>
        <end position="573"/>
    </location>
</feature>
<sequence>MPLSRQTRRRALAAPVAVAAAALTVAAGLGTPAAADQPAQYTVTIGSTGVYRYPTDTPASAFIDSDGTFHFQQSAALYGANDPRYWEFYTGTDFDHASRDASLSDAVNPDNPADANNDTTWRCNNSPTGTESTYAPAGSGYAQKNYCDLVGTWVDPDTGDWYGIVHNEFTPEPFGAYSFSHYDALDYTVSHDHGKTWSIEGHAVTSPYSTKRGDTTAFPNQSFYYGDGDPRLFVDPASGYFYLYYGSRVVPKKGAGGADVDLQHVARAPISGKMATGTWRKWYDGHWSQPGVGGRESNMVPVDGDNPNGYTPPDRDYDPANTGNPTQQVADGKLPPKSKLFVMNIVYDAYLGLYIGEPERTSGPEPQRFYATDDLSTQKWRLIGDSGDYTSESWYRWIVDSATLTGTTIVGRDFRSYCSIACNHSDGEYANVTIDTTAPAQAPVRAGTSYRIASGTGRVLATEGRSTGTVALPADTRSAHADWRFVAAGDGSYQVIDSSGRALGVDATSQAGRAWGTEPTVTAVGAGGPSTGQQWWIVPNRTDPSTYRLVNRYSGLVLGMSGRQAATTPLRTWTNDTGSPVGAHHSAAEQTVAFRPTH</sequence>
<keyword evidence="2" id="KW-0732">Signal</keyword>
<dbReference type="Gene3D" id="2.80.10.50">
    <property type="match status" value="1"/>
</dbReference>
<feature type="chain" id="PRO_5039391844" description="Ricin B lectin domain-containing protein" evidence="2">
    <location>
        <begin position="28"/>
        <end position="598"/>
    </location>
</feature>
<reference evidence="4" key="1">
    <citation type="submission" date="2020-08" db="EMBL/GenBank/DDBJ databases">
        <title>Whole genome shotgun sequence of Actinocatenispora sera NBRC 101916.</title>
        <authorList>
            <person name="Komaki H."/>
            <person name="Tamura T."/>
        </authorList>
    </citation>
    <scope>NUCLEOTIDE SEQUENCE</scope>
    <source>
        <strain evidence="4">NBRC 101916</strain>
    </source>
</reference>
<dbReference type="PROSITE" id="PS51318">
    <property type="entry name" value="TAT"/>
    <property type="match status" value="1"/>
</dbReference>
<dbReference type="AlphaFoldDB" id="A0A810KWE9"/>